<feature type="domain" description="DUF4283" evidence="1">
    <location>
        <begin position="73"/>
        <end position="143"/>
    </location>
</feature>
<accession>A0A0R0FU42</accession>
<dbReference type="AlphaFoldDB" id="A0A0R0FU42"/>
<dbReference type="EMBL" id="CM000849">
    <property type="protein sequence ID" value="KRH06408.1"/>
    <property type="molecule type" value="Genomic_DNA"/>
</dbReference>
<evidence type="ECO:0000313" key="3">
    <source>
        <dbReference type="EnsemblPlants" id="KRH06408"/>
    </source>
</evidence>
<dbReference type="Gramene" id="KRH06408">
    <property type="protein sequence ID" value="KRH06408"/>
    <property type="gene ID" value="GLYMA_16G021100"/>
</dbReference>
<evidence type="ECO:0000313" key="2">
    <source>
        <dbReference type="EMBL" id="KRH06408.1"/>
    </source>
</evidence>
<keyword evidence="4" id="KW-1185">Reference proteome</keyword>
<dbReference type="EnsemblPlants" id="KRH06408">
    <property type="protein sequence ID" value="KRH06408"/>
    <property type="gene ID" value="GLYMA_16G021100"/>
</dbReference>
<evidence type="ECO:0000313" key="4">
    <source>
        <dbReference type="Proteomes" id="UP000008827"/>
    </source>
</evidence>
<dbReference type="PANTHER" id="PTHR31286:SF171">
    <property type="entry name" value="CCHC-TYPE DOMAIN-CONTAINING PROTEIN"/>
    <property type="match status" value="1"/>
</dbReference>
<proteinExistence type="predicted"/>
<dbReference type="Proteomes" id="UP000008827">
    <property type="component" value="Chromosome 16"/>
</dbReference>
<dbReference type="PANTHER" id="PTHR31286">
    <property type="entry name" value="GLYCINE-RICH CELL WALL STRUCTURAL PROTEIN 1.8-LIKE"/>
    <property type="match status" value="1"/>
</dbReference>
<reference evidence="2" key="3">
    <citation type="submission" date="2018-07" db="EMBL/GenBank/DDBJ databases">
        <title>WGS assembly of Glycine max.</title>
        <authorList>
            <person name="Schmutz J."/>
            <person name="Cannon S."/>
            <person name="Schlueter J."/>
            <person name="Ma J."/>
            <person name="Mitros T."/>
            <person name="Nelson W."/>
            <person name="Hyten D."/>
            <person name="Song Q."/>
            <person name="Thelen J."/>
            <person name="Cheng J."/>
            <person name="Xu D."/>
            <person name="Hellsten U."/>
            <person name="May G."/>
            <person name="Yu Y."/>
            <person name="Sakurai T."/>
            <person name="Umezawa T."/>
            <person name="Bhattacharyya M."/>
            <person name="Sandhu D."/>
            <person name="Valliyodan B."/>
            <person name="Lindquist E."/>
            <person name="Peto M."/>
            <person name="Grant D."/>
            <person name="Shu S."/>
            <person name="Goodstein D."/>
            <person name="Barry K."/>
            <person name="Futrell-Griggs M."/>
            <person name="Abernathy B."/>
            <person name="Du J."/>
            <person name="Tian Z."/>
            <person name="Zhu L."/>
            <person name="Gill N."/>
            <person name="Joshi T."/>
            <person name="Libault M."/>
            <person name="Sethuraman A."/>
            <person name="Zhang X."/>
            <person name="Shinozaki K."/>
            <person name="Nguyen H."/>
            <person name="Wing R."/>
            <person name="Cregan P."/>
            <person name="Specht J."/>
            <person name="Grimwood J."/>
            <person name="Rokhsar D."/>
            <person name="Stacey G."/>
            <person name="Shoemaker R."/>
            <person name="Jackson S."/>
        </authorList>
    </citation>
    <scope>NUCLEOTIDE SEQUENCE</scope>
    <source>
        <tissue evidence="2">Callus</tissue>
    </source>
</reference>
<name>A0A0R0FU42_SOYBN</name>
<dbReference type="OMA" id="WKPAWRI"/>
<dbReference type="InParanoid" id="A0A0R0FU42"/>
<protein>
    <recommendedName>
        <fullName evidence="1">DUF4283 domain-containing protein</fullName>
    </recommendedName>
</protein>
<reference evidence="2 3" key="1">
    <citation type="journal article" date="2010" name="Nature">
        <title>Genome sequence of the palaeopolyploid soybean.</title>
        <authorList>
            <person name="Schmutz J."/>
            <person name="Cannon S.B."/>
            <person name="Schlueter J."/>
            <person name="Ma J."/>
            <person name="Mitros T."/>
            <person name="Nelson W."/>
            <person name="Hyten D.L."/>
            <person name="Song Q."/>
            <person name="Thelen J.J."/>
            <person name="Cheng J."/>
            <person name="Xu D."/>
            <person name="Hellsten U."/>
            <person name="May G.D."/>
            <person name="Yu Y."/>
            <person name="Sakurai T."/>
            <person name="Umezawa T."/>
            <person name="Bhattacharyya M.K."/>
            <person name="Sandhu D."/>
            <person name="Valliyodan B."/>
            <person name="Lindquist E."/>
            <person name="Peto M."/>
            <person name="Grant D."/>
            <person name="Shu S."/>
            <person name="Goodstein D."/>
            <person name="Barry K."/>
            <person name="Futrell-Griggs M."/>
            <person name="Abernathy B."/>
            <person name="Du J."/>
            <person name="Tian Z."/>
            <person name="Zhu L."/>
            <person name="Gill N."/>
            <person name="Joshi T."/>
            <person name="Libault M."/>
            <person name="Sethuraman A."/>
            <person name="Zhang X.-C."/>
            <person name="Shinozaki K."/>
            <person name="Nguyen H.T."/>
            <person name="Wing R.A."/>
            <person name="Cregan P."/>
            <person name="Specht J."/>
            <person name="Grimwood J."/>
            <person name="Rokhsar D."/>
            <person name="Stacey G."/>
            <person name="Shoemaker R.C."/>
            <person name="Jackson S.A."/>
        </authorList>
    </citation>
    <scope>NUCLEOTIDE SEQUENCE</scope>
    <source>
        <strain evidence="3">cv. Williams 82</strain>
        <tissue evidence="2">Callus</tissue>
    </source>
</reference>
<reference evidence="3" key="2">
    <citation type="submission" date="2018-02" db="UniProtKB">
        <authorList>
            <consortium name="EnsemblPlants"/>
        </authorList>
    </citation>
    <scope>IDENTIFICATION</scope>
    <source>
        <strain evidence="3">Williams 82</strain>
    </source>
</reference>
<dbReference type="Pfam" id="PF14111">
    <property type="entry name" value="DUF4283"/>
    <property type="match status" value="1"/>
</dbReference>
<gene>
    <name evidence="2" type="ORF">GLYMA_16G021100</name>
</gene>
<dbReference type="InterPro" id="IPR040256">
    <property type="entry name" value="At4g02000-like"/>
</dbReference>
<sequence length="152" mass="17272">MGGYFVFFASGMGDGGSGKEPPDGRGGDKQRVYSKIRSWGNKAVAPPRQQVDLIQQKLATIVYEDDTRLKPMEDALVVKLLGKSIVYNVMKSRLTRLWRLTLGFDILDIGNNFYMVKFDTEMDRTKVMEEGPWMIFDHYLSTKNGLQILSPQ</sequence>
<organism evidence="2">
    <name type="scientific">Glycine max</name>
    <name type="common">Soybean</name>
    <name type="synonym">Glycine hispida</name>
    <dbReference type="NCBI Taxonomy" id="3847"/>
    <lineage>
        <taxon>Eukaryota</taxon>
        <taxon>Viridiplantae</taxon>
        <taxon>Streptophyta</taxon>
        <taxon>Embryophyta</taxon>
        <taxon>Tracheophyta</taxon>
        <taxon>Spermatophyta</taxon>
        <taxon>Magnoliopsida</taxon>
        <taxon>eudicotyledons</taxon>
        <taxon>Gunneridae</taxon>
        <taxon>Pentapetalae</taxon>
        <taxon>rosids</taxon>
        <taxon>fabids</taxon>
        <taxon>Fabales</taxon>
        <taxon>Fabaceae</taxon>
        <taxon>Papilionoideae</taxon>
        <taxon>50 kb inversion clade</taxon>
        <taxon>NPAAA clade</taxon>
        <taxon>indigoferoid/millettioid clade</taxon>
        <taxon>Phaseoleae</taxon>
        <taxon>Glycine</taxon>
        <taxon>Glycine subgen. Soja</taxon>
    </lineage>
</organism>
<evidence type="ECO:0000259" key="1">
    <source>
        <dbReference type="Pfam" id="PF14111"/>
    </source>
</evidence>
<dbReference type="InterPro" id="IPR025558">
    <property type="entry name" value="DUF4283"/>
</dbReference>